<gene>
    <name evidence="1" type="ORF">GCT13_47365</name>
</gene>
<dbReference type="RefSeq" id="WP_152768402.1">
    <property type="nucleotide sequence ID" value="NZ_WHNP01000189.1"/>
</dbReference>
<sequence>MARAPIVGRRLLWIIALFIAATCLAMGAALLHELSVVSHAMNDFSQDERREQARIAQGAQVTLDERLRPPYLKHYGLDPSEYTDHFSPTGADWRRWGLRTKAAATVMWLGHHPPGAWWTLLQIRCVDRFPEAHADSEPIVEVADACLGQPH</sequence>
<dbReference type="EMBL" id="WHNP01000189">
    <property type="protein sequence ID" value="MPW24070.1"/>
    <property type="molecule type" value="Genomic_DNA"/>
</dbReference>
<comment type="caution">
    <text evidence="1">The sequence shown here is derived from an EMBL/GenBank/DDBJ whole genome shotgun (WGS) entry which is preliminary data.</text>
</comment>
<evidence type="ECO:0000313" key="1">
    <source>
        <dbReference type="EMBL" id="MPW24070.1"/>
    </source>
</evidence>
<dbReference type="Proteomes" id="UP000484381">
    <property type="component" value="Unassembled WGS sequence"/>
</dbReference>
<accession>A0A7X1NLC1</accession>
<evidence type="ECO:0008006" key="3">
    <source>
        <dbReference type="Google" id="ProtNLM"/>
    </source>
</evidence>
<evidence type="ECO:0000313" key="2">
    <source>
        <dbReference type="Proteomes" id="UP000484381"/>
    </source>
</evidence>
<protein>
    <recommendedName>
        <fullName evidence="3">Two-component sensor histidine kinase</fullName>
    </recommendedName>
</protein>
<proteinExistence type="predicted"/>
<dbReference type="AlphaFoldDB" id="A0A7X1NLC1"/>
<organism evidence="1 2">
    <name type="scientific">Paraburkholderia franconis</name>
    <dbReference type="NCBI Taxonomy" id="2654983"/>
    <lineage>
        <taxon>Bacteria</taxon>
        <taxon>Pseudomonadati</taxon>
        <taxon>Pseudomonadota</taxon>
        <taxon>Betaproteobacteria</taxon>
        <taxon>Burkholderiales</taxon>
        <taxon>Burkholderiaceae</taxon>
        <taxon>Paraburkholderia</taxon>
    </lineage>
</organism>
<name>A0A7X1NLC1_9BURK</name>
<reference evidence="1 2" key="1">
    <citation type="submission" date="2019-10" db="EMBL/GenBank/DDBJ databases">
        <title>Paraburkholderia sp. isolated from nodules of Mimosa pudica from Brazilian Atlantic Forest soils.</title>
        <authorList>
            <person name="Paulitsch F."/>
            <person name="Hungria M."/>
            <person name="Dall'Agnol R."/>
        </authorList>
    </citation>
    <scope>NUCLEOTIDE SEQUENCE [LARGE SCALE GENOMIC DNA]</scope>
    <source>
        <strain evidence="1 2">CNPSo 3157</strain>
    </source>
</reference>
<keyword evidence="2" id="KW-1185">Reference proteome</keyword>